<dbReference type="KEGG" id="vbh:CMV30_07220"/>
<keyword evidence="2" id="KW-1185">Reference proteome</keyword>
<evidence type="ECO:0000313" key="2">
    <source>
        <dbReference type="Proteomes" id="UP000217265"/>
    </source>
</evidence>
<organism evidence="1 2">
    <name type="scientific">Nibricoccus aquaticus</name>
    <dbReference type="NCBI Taxonomy" id="2576891"/>
    <lineage>
        <taxon>Bacteria</taxon>
        <taxon>Pseudomonadati</taxon>
        <taxon>Verrucomicrobiota</taxon>
        <taxon>Opitutia</taxon>
        <taxon>Opitutales</taxon>
        <taxon>Opitutaceae</taxon>
        <taxon>Nibricoccus</taxon>
    </lineage>
</organism>
<name>A0A290QEJ8_9BACT</name>
<evidence type="ECO:0000313" key="1">
    <source>
        <dbReference type="EMBL" id="ATC63758.1"/>
    </source>
</evidence>
<accession>A0A290QEJ8</accession>
<proteinExistence type="predicted"/>
<dbReference type="EMBL" id="CP023344">
    <property type="protein sequence ID" value="ATC63758.1"/>
    <property type="molecule type" value="Genomic_DNA"/>
</dbReference>
<dbReference type="Proteomes" id="UP000217265">
    <property type="component" value="Chromosome"/>
</dbReference>
<dbReference type="AlphaFoldDB" id="A0A290QEJ8"/>
<gene>
    <name evidence="1" type="ORF">CMV30_07220</name>
</gene>
<protein>
    <submittedName>
        <fullName evidence="1">Uncharacterized protein</fullName>
    </submittedName>
</protein>
<sequence>MPGNGRSRSAKPGTLFTHVADTTPALKLDGTRLSGEDAAFTYEFTRISAAQAAALKKAAASNEPNLPRSSGVHAQIDDEWTALPRNGGSTSGGFIKSLFSKKDADKPAVLTFKGDTPAPIVSGEKLTLTFKGKLPSRAKGVSDDYPLIEAALTTAQPDGTRTAPLEKISPNFNGFGTTRLPATIAQPAADLLTITFPETLAPGTYAILVGSDGYEFTVK</sequence>
<reference evidence="1 2" key="1">
    <citation type="submission" date="2017-09" db="EMBL/GenBank/DDBJ databases">
        <title>Complete genome sequence of Verrucomicrobial strain HZ-65, isolated from freshwater.</title>
        <authorList>
            <person name="Choi A."/>
        </authorList>
    </citation>
    <scope>NUCLEOTIDE SEQUENCE [LARGE SCALE GENOMIC DNA]</scope>
    <source>
        <strain evidence="1 2">HZ-65</strain>
    </source>
</reference>
<dbReference type="RefSeq" id="WP_096055390.1">
    <property type="nucleotide sequence ID" value="NZ_CP023344.1"/>
</dbReference>